<feature type="region of interest" description="Disordered" evidence="1">
    <location>
        <begin position="108"/>
        <end position="138"/>
    </location>
</feature>
<accession>A0A9P0AEB8</accession>
<feature type="compositionally biased region" description="Polar residues" evidence="1">
    <location>
        <begin position="177"/>
        <end position="187"/>
    </location>
</feature>
<evidence type="ECO:0000313" key="4">
    <source>
        <dbReference type="Proteomes" id="UP001152759"/>
    </source>
</evidence>
<evidence type="ECO:0000313" key="3">
    <source>
        <dbReference type="EMBL" id="CAH0392632.1"/>
    </source>
</evidence>
<feature type="domain" description="Pre-C2HC" evidence="2">
    <location>
        <begin position="290"/>
        <end position="352"/>
    </location>
</feature>
<organism evidence="3 4">
    <name type="scientific">Bemisia tabaci</name>
    <name type="common">Sweetpotato whitefly</name>
    <name type="synonym">Aleurodes tabaci</name>
    <dbReference type="NCBI Taxonomy" id="7038"/>
    <lineage>
        <taxon>Eukaryota</taxon>
        <taxon>Metazoa</taxon>
        <taxon>Ecdysozoa</taxon>
        <taxon>Arthropoda</taxon>
        <taxon>Hexapoda</taxon>
        <taxon>Insecta</taxon>
        <taxon>Pterygota</taxon>
        <taxon>Neoptera</taxon>
        <taxon>Paraneoptera</taxon>
        <taxon>Hemiptera</taxon>
        <taxon>Sternorrhyncha</taxon>
        <taxon>Aleyrodoidea</taxon>
        <taxon>Aleyrodidae</taxon>
        <taxon>Aleyrodinae</taxon>
        <taxon>Bemisia</taxon>
    </lineage>
</organism>
<dbReference type="AlphaFoldDB" id="A0A9P0AEB8"/>
<feature type="compositionally biased region" description="Low complexity" evidence="1">
    <location>
        <begin position="112"/>
        <end position="129"/>
    </location>
</feature>
<proteinExistence type="predicted"/>
<sequence length="379" mass="42955">MPFYYTHKNEQRKAVYAYRFLCVHKKPVHACDFCTQNISYAICIHAVLWRVCKECCHIFQAHGIDDTCIPFQGSGPEFPEDHWIVDVDTSTYARYKKYVVDKVFGAKPPPSSTSTAKPLEETSGSTSKTSSKDPNAIPTKDCEWTVVINKRKRETSSPDGSTEVNPKTKSSKLKQGKTPSNNSNNFNVLTVEKPDRPAAKPLPPPLFVSGVGKPLIFKNVVLDPLVKDSKIQIVNKSQVKVLVKTRDEYNILFNHFKSQKISFHTYQFKECKTIKRMIRGLPSDYLVDDIKLSLVSQGLSVINVTQIRHFITKAPMPLFTIEVEASPAVAKKLEKINSINNLIVKFEFMKKSKVIAQCPNCMAYGHTKHYCHRQPRCVI</sequence>
<dbReference type="EMBL" id="OU963868">
    <property type="protein sequence ID" value="CAH0392632.1"/>
    <property type="molecule type" value="Genomic_DNA"/>
</dbReference>
<evidence type="ECO:0000259" key="2">
    <source>
        <dbReference type="Pfam" id="PF07530"/>
    </source>
</evidence>
<keyword evidence="4" id="KW-1185">Reference proteome</keyword>
<dbReference type="Pfam" id="PF07530">
    <property type="entry name" value="PRE_C2HC"/>
    <property type="match status" value="1"/>
</dbReference>
<dbReference type="InterPro" id="IPR006579">
    <property type="entry name" value="Pre_C2HC_dom"/>
</dbReference>
<evidence type="ECO:0000256" key="1">
    <source>
        <dbReference type="SAM" id="MobiDB-lite"/>
    </source>
</evidence>
<feature type="region of interest" description="Disordered" evidence="1">
    <location>
        <begin position="150"/>
        <end position="187"/>
    </location>
</feature>
<gene>
    <name evidence="3" type="ORF">BEMITA_LOCUS11131</name>
</gene>
<protein>
    <recommendedName>
        <fullName evidence="2">Pre-C2HC domain-containing protein</fullName>
    </recommendedName>
</protein>
<reference evidence="3" key="1">
    <citation type="submission" date="2021-12" db="EMBL/GenBank/DDBJ databases">
        <authorList>
            <person name="King R."/>
        </authorList>
    </citation>
    <scope>NUCLEOTIDE SEQUENCE</scope>
</reference>
<feature type="compositionally biased region" description="Polar residues" evidence="1">
    <location>
        <begin position="157"/>
        <end position="168"/>
    </location>
</feature>
<name>A0A9P0AEB8_BEMTA</name>
<dbReference type="Proteomes" id="UP001152759">
    <property type="component" value="Chromosome 7"/>
</dbReference>